<evidence type="ECO:0000259" key="1">
    <source>
        <dbReference type="Pfam" id="PF01243"/>
    </source>
</evidence>
<dbReference type="InterPro" id="IPR011576">
    <property type="entry name" value="Pyridox_Oxase_N"/>
</dbReference>
<dbReference type="Pfam" id="PF01243">
    <property type="entry name" value="PNPOx_N"/>
    <property type="match status" value="1"/>
</dbReference>
<name>A0A1N6U5L5_9BACI</name>
<dbReference type="Gene3D" id="2.30.110.10">
    <property type="entry name" value="Electron Transport, Fmn-binding Protein, Chain A"/>
    <property type="match status" value="1"/>
</dbReference>
<dbReference type="InterPro" id="IPR012349">
    <property type="entry name" value="Split_barrel_FMN-bd"/>
</dbReference>
<accession>A0A1N6U5L5</accession>
<dbReference type="SUPFAM" id="SSF50475">
    <property type="entry name" value="FMN-binding split barrel"/>
    <property type="match status" value="1"/>
</dbReference>
<feature type="domain" description="Pyridoxamine 5'-phosphate oxidase N-terminal" evidence="1">
    <location>
        <begin position="12"/>
        <end position="101"/>
    </location>
</feature>
<dbReference type="Proteomes" id="UP000186385">
    <property type="component" value="Unassembled WGS sequence"/>
</dbReference>
<dbReference type="AlphaFoldDB" id="A0A1N6U5L5"/>
<evidence type="ECO:0000313" key="2">
    <source>
        <dbReference type="EMBL" id="SIQ60817.1"/>
    </source>
</evidence>
<protein>
    <submittedName>
        <fullName evidence="2">Pyridoxamine 5'-phosphate oxidase</fullName>
    </submittedName>
</protein>
<dbReference type="NCBIfam" id="NF005232">
    <property type="entry name" value="PRK06733.1"/>
    <property type="match status" value="1"/>
</dbReference>
<dbReference type="RefSeq" id="WP_414735818.1">
    <property type="nucleotide sequence ID" value="NZ_FTLX01000003.1"/>
</dbReference>
<gene>
    <name evidence="2" type="ORF">SAMN05443094_103170</name>
</gene>
<dbReference type="EMBL" id="FTLX01000003">
    <property type="protein sequence ID" value="SIQ60817.1"/>
    <property type="molecule type" value="Genomic_DNA"/>
</dbReference>
<evidence type="ECO:0000313" key="3">
    <source>
        <dbReference type="Proteomes" id="UP000186385"/>
    </source>
</evidence>
<dbReference type="STRING" id="1017273.SAMN05443094_103170"/>
<reference evidence="2 3" key="1">
    <citation type="submission" date="2017-01" db="EMBL/GenBank/DDBJ databases">
        <authorList>
            <person name="Mah S.A."/>
            <person name="Swanson W.J."/>
            <person name="Moy G.W."/>
            <person name="Vacquier V.D."/>
        </authorList>
    </citation>
    <scope>NUCLEOTIDE SEQUENCE [LARGE SCALE GENOMIC DNA]</scope>
    <source>
        <strain evidence="2 3">NIO-1016</strain>
    </source>
</reference>
<organism evidence="2 3">
    <name type="scientific">Domibacillus enclensis</name>
    <dbReference type="NCBI Taxonomy" id="1017273"/>
    <lineage>
        <taxon>Bacteria</taxon>
        <taxon>Bacillati</taxon>
        <taxon>Bacillota</taxon>
        <taxon>Bacilli</taxon>
        <taxon>Bacillales</taxon>
        <taxon>Bacillaceae</taxon>
        <taxon>Domibacillus</taxon>
    </lineage>
</organism>
<proteinExistence type="predicted"/>
<sequence>MVANRNEPCLIPELFEALQKEQLAFFSTVDAETGAPFMNAVSWVYALNDETLRIAVDSRSKIIDNIVENPLVSLAVFAAQSTYTISGTARLVSSQLKDVPLKASVIEMTIAGVRDVMFYGSKIAVEPSYEKTYDLQAAQKLDAQIMEALKREKI</sequence>